<dbReference type="Proteomes" id="UP000233440">
    <property type="component" value="Unassembled WGS sequence"/>
</dbReference>
<evidence type="ECO:0000313" key="2">
    <source>
        <dbReference type="EMBL" id="PKR85561.1"/>
    </source>
</evidence>
<keyword evidence="3" id="KW-1185">Reference proteome</keyword>
<dbReference type="InterPro" id="IPR016181">
    <property type="entry name" value="Acyl_CoA_acyltransferase"/>
</dbReference>
<feature type="domain" description="BioF2-like acetyltransferase" evidence="1">
    <location>
        <begin position="171"/>
        <end position="303"/>
    </location>
</feature>
<dbReference type="AlphaFoldDB" id="A0A2N3LLR2"/>
<dbReference type="EMBL" id="PIQO01000004">
    <property type="protein sequence ID" value="PKR85561.1"/>
    <property type="molecule type" value="Genomic_DNA"/>
</dbReference>
<dbReference type="SUPFAM" id="SSF55729">
    <property type="entry name" value="Acyl-CoA N-acyltransferases (Nat)"/>
    <property type="match status" value="1"/>
</dbReference>
<dbReference type="Gene3D" id="3.40.630.30">
    <property type="match status" value="1"/>
</dbReference>
<organism evidence="2 3">
    <name type="scientific">Heyndrickxia camelliae</name>
    <dbReference type="NCBI Taxonomy" id="1707093"/>
    <lineage>
        <taxon>Bacteria</taxon>
        <taxon>Bacillati</taxon>
        <taxon>Bacillota</taxon>
        <taxon>Bacilli</taxon>
        <taxon>Bacillales</taxon>
        <taxon>Bacillaceae</taxon>
        <taxon>Heyndrickxia</taxon>
    </lineage>
</organism>
<accession>A0A2N3LLR2</accession>
<dbReference type="Pfam" id="PF13480">
    <property type="entry name" value="Acetyltransf_6"/>
    <property type="match status" value="1"/>
</dbReference>
<protein>
    <recommendedName>
        <fullName evidence="1">BioF2-like acetyltransferase domain-containing protein</fullName>
    </recommendedName>
</protein>
<name>A0A2N3LLR2_9BACI</name>
<evidence type="ECO:0000259" key="1">
    <source>
        <dbReference type="Pfam" id="PF13480"/>
    </source>
</evidence>
<dbReference type="InterPro" id="IPR050644">
    <property type="entry name" value="PG_Glycine_Bridge_Synth"/>
</dbReference>
<dbReference type="OrthoDB" id="9785911at2"/>
<reference evidence="2 3" key="1">
    <citation type="submission" date="2017-11" db="EMBL/GenBank/DDBJ databases">
        <title>Bacillus camelliae sp. nov., isolated from pu'er tea.</title>
        <authorList>
            <person name="Niu L."/>
        </authorList>
    </citation>
    <scope>NUCLEOTIDE SEQUENCE [LARGE SCALE GENOMIC DNA]</scope>
    <source>
        <strain evidence="2 3">7578-1</strain>
    </source>
</reference>
<proteinExistence type="predicted"/>
<dbReference type="PANTHER" id="PTHR36174">
    <property type="entry name" value="LIPID II:GLYCINE GLYCYLTRANSFERASE"/>
    <property type="match status" value="1"/>
</dbReference>
<dbReference type="InterPro" id="IPR038740">
    <property type="entry name" value="BioF2-like_GNAT_dom"/>
</dbReference>
<gene>
    <name evidence="2" type="ORF">CWO92_07560</name>
</gene>
<dbReference type="PANTHER" id="PTHR36174:SF1">
    <property type="entry name" value="LIPID II:GLYCINE GLYCYLTRANSFERASE"/>
    <property type="match status" value="1"/>
</dbReference>
<sequence length="363" mass="43646">MGSEYCMYEVISYQDKKLWEEKLSQIKIKDIFYYHSYCMMNHYTGDGEPFLFFYEDERGNKLCYVFLRRNIHKLDFLKGEIDSELYDIITPTYGYGGPLYNKINKQLLIDFRREFENYCKKENIICEFIRFHPIYQNQTFLENLMDVTYDRETILVDLSKGENEIFNIYHKNHKRNINKAIKNQLIFRVFQNEESYLIIDKFYDMYQKTMDKVKATSYSYFSLDYLKQLVKEFFHRSIIGAVYYNGMLIAAAFCLYDEHSLHYHLGCSEQEFLSLGSNTFLLHNIAIWGKRNGLTVFHLGGGHVGRDSLFQFKHRFNPLGTLHFYIGKKVHNSAKYTSLIRKWEKYYHQESNPAFFPEYRNKI</sequence>
<evidence type="ECO:0000313" key="3">
    <source>
        <dbReference type="Proteomes" id="UP000233440"/>
    </source>
</evidence>
<comment type="caution">
    <text evidence="2">The sequence shown here is derived from an EMBL/GenBank/DDBJ whole genome shotgun (WGS) entry which is preliminary data.</text>
</comment>